<name>L9KRU7_TUPCH</name>
<dbReference type="InParanoid" id="L9KRU7"/>
<dbReference type="AlphaFoldDB" id="L9KRU7"/>
<dbReference type="GO" id="GO:0006457">
    <property type="term" value="P:protein folding"/>
    <property type="evidence" value="ECO:0007669"/>
    <property type="project" value="InterPro"/>
</dbReference>
<dbReference type="EMBL" id="KB320758">
    <property type="protein sequence ID" value="ELW63912.1"/>
    <property type="molecule type" value="Genomic_DNA"/>
</dbReference>
<sequence length="177" mass="20137">MTYYDYYDVLRGKSNATQEELKRAYRKLALKYHSGKNPNEGKKFKQISQAYEVFSDAKKRELYDKGEKAIKEGGAMKGHGEWINPKDACESCNGGKIVQKKKILEVLLDKGMKDGQKITSHDKGDQEPGLEPEDIIIVLDQKGRTVFTRGEDRFKHMDIQLIEALCDSQKSSSTLDN</sequence>
<dbReference type="GO" id="GO:0051082">
    <property type="term" value="F:unfolded protein binding"/>
    <property type="evidence" value="ECO:0007669"/>
    <property type="project" value="InterPro"/>
</dbReference>
<dbReference type="SMART" id="SM00271">
    <property type="entry name" value="DnaJ"/>
    <property type="match status" value="1"/>
</dbReference>
<evidence type="ECO:0000313" key="3">
    <source>
        <dbReference type="EMBL" id="ELW63912.1"/>
    </source>
</evidence>
<dbReference type="SUPFAM" id="SSF46565">
    <property type="entry name" value="Chaperone J-domain"/>
    <property type="match status" value="1"/>
</dbReference>
<dbReference type="Proteomes" id="UP000011518">
    <property type="component" value="Unassembled WGS sequence"/>
</dbReference>
<dbReference type="STRING" id="246437.L9KRU7"/>
<reference evidence="4" key="1">
    <citation type="submission" date="2012-07" db="EMBL/GenBank/DDBJ databases">
        <title>Genome of the Chinese tree shrew, a rising model animal genetically related to primates.</title>
        <authorList>
            <person name="Zhang G."/>
            <person name="Fan Y."/>
            <person name="Yao Y."/>
            <person name="Huang Z."/>
        </authorList>
    </citation>
    <scope>NUCLEOTIDE SEQUENCE [LARGE SCALE GENOMIC DNA]</scope>
</reference>
<dbReference type="Pfam" id="PF00226">
    <property type="entry name" value="DnaJ"/>
    <property type="match status" value="1"/>
</dbReference>
<evidence type="ECO:0000313" key="4">
    <source>
        <dbReference type="Proteomes" id="UP000011518"/>
    </source>
</evidence>
<dbReference type="PROSITE" id="PS50076">
    <property type="entry name" value="DNAJ_2"/>
    <property type="match status" value="1"/>
</dbReference>
<dbReference type="InterPro" id="IPR044713">
    <property type="entry name" value="DNJA1/2-like"/>
</dbReference>
<dbReference type="InterPro" id="IPR001623">
    <property type="entry name" value="DnaJ_domain"/>
</dbReference>
<reference evidence="4" key="2">
    <citation type="journal article" date="2013" name="Nat. Commun.">
        <title>Genome of the Chinese tree shrew.</title>
        <authorList>
            <person name="Fan Y."/>
            <person name="Huang Z.Y."/>
            <person name="Cao C.C."/>
            <person name="Chen C.S."/>
            <person name="Chen Y.X."/>
            <person name="Fan D.D."/>
            <person name="He J."/>
            <person name="Hou H.L."/>
            <person name="Hu L."/>
            <person name="Hu X.T."/>
            <person name="Jiang X.T."/>
            <person name="Lai R."/>
            <person name="Lang Y.S."/>
            <person name="Liang B."/>
            <person name="Liao S.G."/>
            <person name="Mu D."/>
            <person name="Ma Y.Y."/>
            <person name="Niu Y.Y."/>
            <person name="Sun X.Q."/>
            <person name="Xia J.Q."/>
            <person name="Xiao J."/>
            <person name="Xiong Z.Q."/>
            <person name="Xu L."/>
            <person name="Yang L."/>
            <person name="Zhang Y."/>
            <person name="Zhao W."/>
            <person name="Zhao X.D."/>
            <person name="Zheng Y.T."/>
            <person name="Zhou J.M."/>
            <person name="Zhu Y.B."/>
            <person name="Zhang G.J."/>
            <person name="Wang J."/>
            <person name="Yao Y.G."/>
        </authorList>
    </citation>
    <scope>NUCLEOTIDE SEQUENCE [LARGE SCALE GENOMIC DNA]</scope>
</reference>
<dbReference type="Gene3D" id="2.60.260.20">
    <property type="entry name" value="Urease metallochaperone UreE, N-terminal domain"/>
    <property type="match status" value="1"/>
</dbReference>
<evidence type="ECO:0000259" key="2">
    <source>
        <dbReference type="PROSITE" id="PS50076"/>
    </source>
</evidence>
<dbReference type="PANTHER" id="PTHR43888">
    <property type="entry name" value="DNAJ-LIKE-2, ISOFORM A-RELATED"/>
    <property type="match status" value="1"/>
</dbReference>
<keyword evidence="4" id="KW-1185">Reference proteome</keyword>
<proteinExistence type="predicted"/>
<dbReference type="InterPro" id="IPR036869">
    <property type="entry name" value="J_dom_sf"/>
</dbReference>
<accession>L9KRU7</accession>
<dbReference type="GO" id="GO:0030544">
    <property type="term" value="F:Hsp70 protein binding"/>
    <property type="evidence" value="ECO:0007669"/>
    <property type="project" value="InterPro"/>
</dbReference>
<protein>
    <submittedName>
        <fullName evidence="3">DnaJ like protein subfamily A member 1</fullName>
    </submittedName>
</protein>
<dbReference type="CDD" id="cd06257">
    <property type="entry name" value="DnaJ"/>
    <property type="match status" value="1"/>
</dbReference>
<gene>
    <name evidence="3" type="ORF">TREES_T100007745</name>
</gene>
<feature type="domain" description="J" evidence="2">
    <location>
        <begin position="5"/>
        <end position="67"/>
    </location>
</feature>
<dbReference type="PRINTS" id="PR00625">
    <property type="entry name" value="JDOMAIN"/>
</dbReference>
<dbReference type="SUPFAM" id="SSF49493">
    <property type="entry name" value="HSP40/DnaJ peptide-binding domain"/>
    <property type="match status" value="1"/>
</dbReference>
<evidence type="ECO:0000256" key="1">
    <source>
        <dbReference type="ARBA" id="ARBA00023186"/>
    </source>
</evidence>
<keyword evidence="1" id="KW-0143">Chaperone</keyword>
<dbReference type="Gene3D" id="1.10.287.110">
    <property type="entry name" value="DnaJ domain"/>
    <property type="match status" value="1"/>
</dbReference>
<dbReference type="InterPro" id="IPR008971">
    <property type="entry name" value="HSP40/DnaJ_pept-bd"/>
</dbReference>
<organism evidence="3 4">
    <name type="scientific">Tupaia chinensis</name>
    <name type="common">Chinese tree shrew</name>
    <name type="synonym">Tupaia belangeri chinensis</name>
    <dbReference type="NCBI Taxonomy" id="246437"/>
    <lineage>
        <taxon>Eukaryota</taxon>
        <taxon>Metazoa</taxon>
        <taxon>Chordata</taxon>
        <taxon>Craniata</taxon>
        <taxon>Vertebrata</taxon>
        <taxon>Euteleostomi</taxon>
        <taxon>Mammalia</taxon>
        <taxon>Eutheria</taxon>
        <taxon>Euarchontoglires</taxon>
        <taxon>Scandentia</taxon>
        <taxon>Tupaiidae</taxon>
        <taxon>Tupaia</taxon>
    </lineage>
</organism>